<dbReference type="AlphaFoldDB" id="A0A0D0CF74"/>
<proteinExistence type="predicted"/>
<evidence type="ECO:0000256" key="1">
    <source>
        <dbReference type="SAM" id="Coils"/>
    </source>
</evidence>
<keyword evidence="4" id="KW-1185">Reference proteome</keyword>
<evidence type="ECO:0000313" key="4">
    <source>
        <dbReference type="Proteomes" id="UP000053593"/>
    </source>
</evidence>
<organism evidence="3 4">
    <name type="scientific">Collybiopsis luxurians FD-317 M1</name>
    <dbReference type="NCBI Taxonomy" id="944289"/>
    <lineage>
        <taxon>Eukaryota</taxon>
        <taxon>Fungi</taxon>
        <taxon>Dikarya</taxon>
        <taxon>Basidiomycota</taxon>
        <taxon>Agaricomycotina</taxon>
        <taxon>Agaricomycetes</taxon>
        <taxon>Agaricomycetidae</taxon>
        <taxon>Agaricales</taxon>
        <taxon>Marasmiineae</taxon>
        <taxon>Omphalotaceae</taxon>
        <taxon>Collybiopsis</taxon>
        <taxon>Collybiopsis luxurians</taxon>
    </lineage>
</organism>
<dbReference type="Proteomes" id="UP000053593">
    <property type="component" value="Unassembled WGS sequence"/>
</dbReference>
<evidence type="ECO:0000256" key="2">
    <source>
        <dbReference type="SAM" id="MobiDB-lite"/>
    </source>
</evidence>
<keyword evidence="1" id="KW-0175">Coiled coil</keyword>
<dbReference type="HOGENOM" id="CLU_1503609_0_0_1"/>
<protein>
    <submittedName>
        <fullName evidence="3">Uncharacterized protein</fullName>
    </submittedName>
</protein>
<dbReference type="EMBL" id="KN834772">
    <property type="protein sequence ID" value="KIK61229.1"/>
    <property type="molecule type" value="Genomic_DNA"/>
</dbReference>
<name>A0A0D0CF74_9AGAR</name>
<accession>A0A0D0CF74</accession>
<evidence type="ECO:0000313" key="3">
    <source>
        <dbReference type="EMBL" id="KIK61229.1"/>
    </source>
</evidence>
<feature type="compositionally biased region" description="Polar residues" evidence="2">
    <location>
        <begin position="156"/>
        <end position="166"/>
    </location>
</feature>
<sequence length="179" mass="20437">MRAYRKTEFDFPSSAKLAQQKRPVASSMSEQDKNSVITEVNHLKDRLALVLNLNMDLRRCNNRLETVIQNFQSGKAYQELARMFNDLISKNDELLAKNKRLEAVIETCKTEVYLPRMEALALENEQMKSKIVNQRTLISALLHLPNRQHGGRPSNGLGTDRSNNSLRARRTSGRFVPAP</sequence>
<feature type="coiled-coil region" evidence="1">
    <location>
        <begin position="84"/>
        <end position="111"/>
    </location>
</feature>
<reference evidence="3 4" key="1">
    <citation type="submission" date="2014-04" db="EMBL/GenBank/DDBJ databases">
        <title>Evolutionary Origins and Diversification of the Mycorrhizal Mutualists.</title>
        <authorList>
            <consortium name="DOE Joint Genome Institute"/>
            <consortium name="Mycorrhizal Genomics Consortium"/>
            <person name="Kohler A."/>
            <person name="Kuo A."/>
            <person name="Nagy L.G."/>
            <person name="Floudas D."/>
            <person name="Copeland A."/>
            <person name="Barry K.W."/>
            <person name="Cichocki N."/>
            <person name="Veneault-Fourrey C."/>
            <person name="LaButti K."/>
            <person name="Lindquist E.A."/>
            <person name="Lipzen A."/>
            <person name="Lundell T."/>
            <person name="Morin E."/>
            <person name="Murat C."/>
            <person name="Riley R."/>
            <person name="Ohm R."/>
            <person name="Sun H."/>
            <person name="Tunlid A."/>
            <person name="Henrissat B."/>
            <person name="Grigoriev I.V."/>
            <person name="Hibbett D.S."/>
            <person name="Martin F."/>
        </authorList>
    </citation>
    <scope>NUCLEOTIDE SEQUENCE [LARGE SCALE GENOMIC DNA]</scope>
    <source>
        <strain evidence="3 4">FD-317 M1</strain>
    </source>
</reference>
<gene>
    <name evidence="3" type="ORF">GYMLUDRAFT_243873</name>
</gene>
<feature type="region of interest" description="Disordered" evidence="2">
    <location>
        <begin position="144"/>
        <end position="179"/>
    </location>
</feature>